<comment type="caution">
    <text evidence="1">The sequence shown here is derived from an EMBL/GenBank/DDBJ whole genome shotgun (WGS) entry which is preliminary data.</text>
</comment>
<keyword evidence="2" id="KW-1185">Reference proteome</keyword>
<evidence type="ECO:0000313" key="1">
    <source>
        <dbReference type="EMBL" id="MBA0716399.1"/>
    </source>
</evidence>
<sequence>MDNYTGNQDILVPTYTQELVSMTQASQERIITNIANPFATIAQATLTTPGASTGVVGAFTIVAFETTS</sequence>
<dbReference type="EMBL" id="JABEZV010000007">
    <property type="protein sequence ID" value="MBA0716399.1"/>
    <property type="molecule type" value="Genomic_DNA"/>
</dbReference>
<reference evidence="1 2" key="1">
    <citation type="journal article" date="2019" name="Genome Biol. Evol.">
        <title>Insights into the evolution of the New World diploid cottons (Gossypium, subgenus Houzingenia) based on genome sequencing.</title>
        <authorList>
            <person name="Grover C.E."/>
            <person name="Arick M.A. 2nd"/>
            <person name="Thrash A."/>
            <person name="Conover J.L."/>
            <person name="Sanders W.S."/>
            <person name="Peterson D.G."/>
            <person name="Frelichowski J.E."/>
            <person name="Scheffler J.A."/>
            <person name="Scheffler B.E."/>
            <person name="Wendel J.F."/>
        </authorList>
    </citation>
    <scope>NUCLEOTIDE SEQUENCE [LARGE SCALE GENOMIC DNA]</scope>
    <source>
        <strain evidence="1">4</strain>
        <tissue evidence="1">Leaf</tissue>
    </source>
</reference>
<name>A0A7J8ZYL1_9ROSI</name>
<evidence type="ECO:0000313" key="2">
    <source>
        <dbReference type="Proteomes" id="UP000593574"/>
    </source>
</evidence>
<proteinExistence type="predicted"/>
<dbReference type="Proteomes" id="UP000593574">
    <property type="component" value="Unassembled WGS sequence"/>
</dbReference>
<gene>
    <name evidence="1" type="ORF">Golax_015231</name>
</gene>
<accession>A0A7J8ZYL1</accession>
<dbReference type="AlphaFoldDB" id="A0A7J8ZYL1"/>
<organism evidence="1 2">
    <name type="scientific">Gossypium laxum</name>
    <dbReference type="NCBI Taxonomy" id="34288"/>
    <lineage>
        <taxon>Eukaryota</taxon>
        <taxon>Viridiplantae</taxon>
        <taxon>Streptophyta</taxon>
        <taxon>Embryophyta</taxon>
        <taxon>Tracheophyta</taxon>
        <taxon>Spermatophyta</taxon>
        <taxon>Magnoliopsida</taxon>
        <taxon>eudicotyledons</taxon>
        <taxon>Gunneridae</taxon>
        <taxon>Pentapetalae</taxon>
        <taxon>rosids</taxon>
        <taxon>malvids</taxon>
        <taxon>Malvales</taxon>
        <taxon>Malvaceae</taxon>
        <taxon>Malvoideae</taxon>
        <taxon>Gossypium</taxon>
    </lineage>
</organism>
<protein>
    <submittedName>
        <fullName evidence="1">Uncharacterized protein</fullName>
    </submittedName>
</protein>